<sequence length="81" mass="9328">INFTTKIYHPNINTNGNICLDILRNQWSPALTISKVLLSICSLLTDPNADDPLSPDIARLYKTDRDMYNQRAKEWTQKYAT</sequence>
<dbReference type="PROSITE" id="PS50127">
    <property type="entry name" value="UBC_2"/>
    <property type="match status" value="1"/>
</dbReference>
<dbReference type="InterPro" id="IPR016135">
    <property type="entry name" value="UBQ-conjugating_enzyme/RWD"/>
</dbReference>
<dbReference type="GO" id="GO:0016740">
    <property type="term" value="F:transferase activity"/>
    <property type="evidence" value="ECO:0007669"/>
    <property type="project" value="UniProtKB-KW"/>
</dbReference>
<feature type="domain" description="UBC core" evidence="5">
    <location>
        <begin position="1"/>
        <end position="81"/>
    </location>
</feature>
<evidence type="ECO:0000313" key="7">
    <source>
        <dbReference type="Proteomes" id="UP001626550"/>
    </source>
</evidence>
<organism evidence="6 7">
    <name type="scientific">Cichlidogyrus casuarinus</name>
    <dbReference type="NCBI Taxonomy" id="1844966"/>
    <lineage>
        <taxon>Eukaryota</taxon>
        <taxon>Metazoa</taxon>
        <taxon>Spiralia</taxon>
        <taxon>Lophotrochozoa</taxon>
        <taxon>Platyhelminthes</taxon>
        <taxon>Monogenea</taxon>
        <taxon>Monopisthocotylea</taxon>
        <taxon>Dactylogyridea</taxon>
        <taxon>Ancyrocephalidae</taxon>
        <taxon>Cichlidogyrus</taxon>
    </lineage>
</organism>
<dbReference type="AlphaFoldDB" id="A0ABD2PT13"/>
<dbReference type="PROSITE" id="PS00183">
    <property type="entry name" value="UBC_1"/>
    <property type="match status" value="1"/>
</dbReference>
<dbReference type="InterPro" id="IPR000608">
    <property type="entry name" value="UBC"/>
</dbReference>
<dbReference type="Proteomes" id="UP001626550">
    <property type="component" value="Unassembled WGS sequence"/>
</dbReference>
<keyword evidence="2 4" id="KW-0833">Ubl conjugation pathway</keyword>
<dbReference type="EMBL" id="JBJKFK010002925">
    <property type="protein sequence ID" value="KAL3310474.1"/>
    <property type="molecule type" value="Genomic_DNA"/>
</dbReference>
<name>A0ABD2PT13_9PLAT</name>
<dbReference type="Pfam" id="PF00179">
    <property type="entry name" value="UQ_con"/>
    <property type="match status" value="1"/>
</dbReference>
<protein>
    <submittedName>
        <fullName evidence="6">Ubiquitin-conjugating enzyme E2 2</fullName>
    </submittedName>
</protein>
<keyword evidence="1" id="KW-0808">Transferase</keyword>
<evidence type="ECO:0000256" key="3">
    <source>
        <dbReference type="PROSITE-ProRule" id="PRU10133"/>
    </source>
</evidence>
<keyword evidence="4" id="KW-0067">ATP-binding</keyword>
<evidence type="ECO:0000256" key="2">
    <source>
        <dbReference type="ARBA" id="ARBA00022786"/>
    </source>
</evidence>
<evidence type="ECO:0000256" key="4">
    <source>
        <dbReference type="RuleBase" id="RU362109"/>
    </source>
</evidence>
<dbReference type="InterPro" id="IPR023313">
    <property type="entry name" value="UBQ-conjugating_AS"/>
</dbReference>
<dbReference type="SUPFAM" id="SSF54495">
    <property type="entry name" value="UBC-like"/>
    <property type="match status" value="1"/>
</dbReference>
<keyword evidence="4" id="KW-0547">Nucleotide-binding</keyword>
<dbReference type="PANTHER" id="PTHR24068">
    <property type="entry name" value="UBIQUITIN-CONJUGATING ENZYME E2"/>
    <property type="match status" value="1"/>
</dbReference>
<feature type="active site" description="Glycyl thioester intermediate" evidence="3">
    <location>
        <position position="19"/>
    </location>
</feature>
<dbReference type="SMART" id="SM00212">
    <property type="entry name" value="UBCc"/>
    <property type="match status" value="1"/>
</dbReference>
<gene>
    <name evidence="6" type="primary">LET70</name>
    <name evidence="6" type="ORF">Ciccas_010965</name>
</gene>
<comment type="similarity">
    <text evidence="4">Belongs to the ubiquitin-conjugating enzyme family.</text>
</comment>
<feature type="non-terminal residue" evidence="6">
    <location>
        <position position="1"/>
    </location>
</feature>
<dbReference type="GO" id="GO:0005524">
    <property type="term" value="F:ATP binding"/>
    <property type="evidence" value="ECO:0007669"/>
    <property type="project" value="UniProtKB-UniRule"/>
</dbReference>
<dbReference type="Gene3D" id="3.10.110.10">
    <property type="entry name" value="Ubiquitin Conjugating Enzyme"/>
    <property type="match status" value="1"/>
</dbReference>
<comment type="caution">
    <text evidence="6">The sequence shown here is derived from an EMBL/GenBank/DDBJ whole genome shotgun (WGS) entry which is preliminary data.</text>
</comment>
<keyword evidence="7" id="KW-1185">Reference proteome</keyword>
<accession>A0ABD2PT13</accession>
<evidence type="ECO:0000256" key="1">
    <source>
        <dbReference type="ARBA" id="ARBA00022679"/>
    </source>
</evidence>
<proteinExistence type="inferred from homology"/>
<reference evidence="6 7" key="1">
    <citation type="submission" date="2024-11" db="EMBL/GenBank/DDBJ databases">
        <title>Adaptive evolution of stress response genes in parasites aligns with host niche diversity.</title>
        <authorList>
            <person name="Hahn C."/>
            <person name="Resl P."/>
        </authorList>
    </citation>
    <scope>NUCLEOTIDE SEQUENCE [LARGE SCALE GENOMIC DNA]</scope>
    <source>
        <strain evidence="6">EGGRZ-B1_66</strain>
        <tissue evidence="6">Body</tissue>
    </source>
</reference>
<evidence type="ECO:0000259" key="5">
    <source>
        <dbReference type="PROSITE" id="PS50127"/>
    </source>
</evidence>
<evidence type="ECO:0000313" key="6">
    <source>
        <dbReference type="EMBL" id="KAL3310474.1"/>
    </source>
</evidence>